<keyword evidence="1" id="KW-0479">Metal-binding</keyword>
<dbReference type="Pfam" id="PF04434">
    <property type="entry name" value="SWIM"/>
    <property type="match status" value="1"/>
</dbReference>
<evidence type="ECO:0000256" key="1">
    <source>
        <dbReference type="PROSITE-ProRule" id="PRU00325"/>
    </source>
</evidence>
<comment type="caution">
    <text evidence="3">The sequence shown here is derived from an EMBL/GenBank/DDBJ whole genome shotgun (WGS) entry which is preliminary data.</text>
</comment>
<dbReference type="RefSeq" id="WP_358357639.1">
    <property type="nucleotide sequence ID" value="NZ_JBEZFP010000070.1"/>
</dbReference>
<sequence>MNESARGFPAFPAGRRGGRGFARSWWGKAWIQALEDAALDSEALRNGRKYACTGRVGSITVSPGHLFAPVHGEGEVHRTTLTLQPLTARQWDRFLDQVAARAGHIAALLRRDMPHDLVAAAEDVGVPLLPGMGDLDPSCDCEDWGHPCRHAAALAYQAAWLVDEDPFLLLLMRGLGEQDFLAALQLRGAEGAREGGGAGEPIRAAVAAGDAYAAQPGPLPADPELPDAPGEMPTVADGPELEFAALRLLARDAAERAFELLCAALVPAGGQGMTGEAASGDEASGDPAPLLDLADLGERADAVRLAARHDDPDAHRRLRAAHDRPADFERGVAAWRYGGPRGFEVFDSPWRPNRTELACANTEFQELWADDPEAGRAFAVSRNRWTDAGGGRQLRYGRDGRWYPYEERGGVWWPSGRPDRDAASALDHL</sequence>
<feature type="domain" description="SWIM-type" evidence="2">
    <location>
        <begin position="124"/>
        <end position="159"/>
    </location>
</feature>
<reference evidence="3 4" key="1">
    <citation type="submission" date="2024-06" db="EMBL/GenBank/DDBJ databases">
        <title>The Natural Products Discovery Center: Release of the First 8490 Sequenced Strains for Exploring Actinobacteria Biosynthetic Diversity.</title>
        <authorList>
            <person name="Kalkreuter E."/>
            <person name="Kautsar S.A."/>
            <person name="Yang D."/>
            <person name="Bader C.D."/>
            <person name="Teijaro C.N."/>
            <person name="Fluegel L."/>
            <person name="Davis C.M."/>
            <person name="Simpson J.R."/>
            <person name="Lauterbach L."/>
            <person name="Steele A.D."/>
            <person name="Gui C."/>
            <person name="Meng S."/>
            <person name="Li G."/>
            <person name="Viehrig K."/>
            <person name="Ye F."/>
            <person name="Su P."/>
            <person name="Kiefer A.F."/>
            <person name="Nichols A."/>
            <person name="Cepeda A.J."/>
            <person name="Yan W."/>
            <person name="Fan B."/>
            <person name="Jiang Y."/>
            <person name="Adhikari A."/>
            <person name="Zheng C.-J."/>
            <person name="Schuster L."/>
            <person name="Cowan T.M."/>
            <person name="Smanski M.J."/>
            <person name="Chevrette M.G."/>
            <person name="De Carvalho L.P.S."/>
            <person name="Shen B."/>
        </authorList>
    </citation>
    <scope>NUCLEOTIDE SEQUENCE [LARGE SCALE GENOMIC DNA]</scope>
    <source>
        <strain evidence="3 4">NPDC048946</strain>
    </source>
</reference>
<dbReference type="PANTHER" id="PTHR38133:SF1">
    <property type="entry name" value="SLR1429 PROTEIN"/>
    <property type="match status" value="1"/>
</dbReference>
<evidence type="ECO:0000259" key="2">
    <source>
        <dbReference type="PROSITE" id="PS50966"/>
    </source>
</evidence>
<dbReference type="PROSITE" id="PS50966">
    <property type="entry name" value="ZF_SWIM"/>
    <property type="match status" value="1"/>
</dbReference>
<organism evidence="3 4">
    <name type="scientific">Streptodolium elevatio</name>
    <dbReference type="NCBI Taxonomy" id="3157996"/>
    <lineage>
        <taxon>Bacteria</taxon>
        <taxon>Bacillati</taxon>
        <taxon>Actinomycetota</taxon>
        <taxon>Actinomycetes</taxon>
        <taxon>Kitasatosporales</taxon>
        <taxon>Streptomycetaceae</taxon>
        <taxon>Streptodolium</taxon>
    </lineage>
</organism>
<gene>
    <name evidence="3" type="ORF">AB0C36_24965</name>
</gene>
<accession>A0ABV3DNK1</accession>
<dbReference type="EMBL" id="JBEZFP010000070">
    <property type="protein sequence ID" value="MEU8136749.1"/>
    <property type="molecule type" value="Genomic_DNA"/>
</dbReference>
<dbReference type="InterPro" id="IPR007527">
    <property type="entry name" value="Znf_SWIM"/>
</dbReference>
<keyword evidence="1" id="KW-0863">Zinc-finger</keyword>
<keyword evidence="1" id="KW-0862">Zinc</keyword>
<protein>
    <submittedName>
        <fullName evidence="3">SWIM zinc finger family protein</fullName>
    </submittedName>
</protein>
<evidence type="ECO:0000313" key="4">
    <source>
        <dbReference type="Proteomes" id="UP001551482"/>
    </source>
</evidence>
<proteinExistence type="predicted"/>
<dbReference type="Proteomes" id="UP001551482">
    <property type="component" value="Unassembled WGS sequence"/>
</dbReference>
<keyword evidence="4" id="KW-1185">Reference proteome</keyword>
<dbReference type="PANTHER" id="PTHR38133">
    <property type="entry name" value="SLR1429 PROTEIN"/>
    <property type="match status" value="1"/>
</dbReference>
<name>A0ABV3DNK1_9ACTN</name>
<evidence type="ECO:0000313" key="3">
    <source>
        <dbReference type="EMBL" id="MEU8136749.1"/>
    </source>
</evidence>